<gene>
    <name evidence="1" type="ORF">S03H2_34073</name>
</gene>
<accession>X1HGG6</accession>
<organism evidence="1">
    <name type="scientific">marine sediment metagenome</name>
    <dbReference type="NCBI Taxonomy" id="412755"/>
    <lineage>
        <taxon>unclassified sequences</taxon>
        <taxon>metagenomes</taxon>
        <taxon>ecological metagenomes</taxon>
    </lineage>
</organism>
<dbReference type="EMBL" id="BARU01020776">
    <property type="protein sequence ID" value="GAH52919.1"/>
    <property type="molecule type" value="Genomic_DNA"/>
</dbReference>
<reference evidence="1" key="1">
    <citation type="journal article" date="2014" name="Front. Microbiol.">
        <title>High frequency of phylogenetically diverse reductive dehalogenase-homologous genes in deep subseafloor sedimentary metagenomes.</title>
        <authorList>
            <person name="Kawai M."/>
            <person name="Futagami T."/>
            <person name="Toyoda A."/>
            <person name="Takaki Y."/>
            <person name="Nishi S."/>
            <person name="Hori S."/>
            <person name="Arai W."/>
            <person name="Tsubouchi T."/>
            <person name="Morono Y."/>
            <person name="Uchiyama I."/>
            <person name="Ito T."/>
            <person name="Fujiyama A."/>
            <person name="Inagaki F."/>
            <person name="Takami H."/>
        </authorList>
    </citation>
    <scope>NUCLEOTIDE SEQUENCE</scope>
    <source>
        <strain evidence="1">Expedition CK06-06</strain>
    </source>
</reference>
<dbReference type="AlphaFoldDB" id="X1HGG6"/>
<proteinExistence type="predicted"/>
<comment type="caution">
    <text evidence="1">The sequence shown here is derived from an EMBL/GenBank/DDBJ whole genome shotgun (WGS) entry which is preliminary data.</text>
</comment>
<name>X1HGG6_9ZZZZ</name>
<protein>
    <submittedName>
        <fullName evidence="1">Uncharacterized protein</fullName>
    </submittedName>
</protein>
<sequence length="89" mass="10291">MKNPPFLPKANYSYKQARKQAVSKRLFINPIPYRYLAQVKSKKGEAYSEPQNSKHETLNKFKAQETKPSGLGFTSRIELTNPLPSWMFV</sequence>
<evidence type="ECO:0000313" key="1">
    <source>
        <dbReference type="EMBL" id="GAH52919.1"/>
    </source>
</evidence>